<dbReference type="EMBL" id="FOAA01000015">
    <property type="protein sequence ID" value="SEL38965.1"/>
    <property type="molecule type" value="Genomic_DNA"/>
</dbReference>
<dbReference type="InterPro" id="IPR002508">
    <property type="entry name" value="MurNAc-LAA_cat"/>
</dbReference>
<keyword evidence="10" id="KW-1133">Transmembrane helix</keyword>
<dbReference type="GO" id="GO:0030288">
    <property type="term" value="C:outer membrane-bounded periplasmic space"/>
    <property type="evidence" value="ECO:0007669"/>
    <property type="project" value="TreeGrafter"/>
</dbReference>
<dbReference type="PROSITE" id="PS51782">
    <property type="entry name" value="LYSM"/>
    <property type="match status" value="1"/>
</dbReference>
<dbReference type="AlphaFoldDB" id="A0A1H7PUP8"/>
<dbReference type="GO" id="GO:0009253">
    <property type="term" value="P:peptidoglycan catabolic process"/>
    <property type="evidence" value="ECO:0007669"/>
    <property type="project" value="InterPro"/>
</dbReference>
<dbReference type="InterPro" id="IPR036779">
    <property type="entry name" value="LysM_dom_sf"/>
</dbReference>
<gene>
    <name evidence="12" type="ORF">SAMN05444515_11516</name>
</gene>
<dbReference type="InterPro" id="IPR050695">
    <property type="entry name" value="N-acetylmuramoyl_amidase_3"/>
</dbReference>
<comment type="catalytic activity">
    <reaction evidence="1">
        <text>Hydrolyzes the link between N-acetylmuramoyl residues and L-amino acid residues in certain cell-wall glycopeptides.</text>
        <dbReference type="EC" id="3.5.1.28"/>
    </reaction>
</comment>
<feature type="domain" description="LysM" evidence="11">
    <location>
        <begin position="409"/>
        <end position="452"/>
    </location>
</feature>
<evidence type="ECO:0000256" key="3">
    <source>
        <dbReference type="ARBA" id="ARBA00010860"/>
    </source>
</evidence>
<keyword evidence="13" id="KW-1185">Reference proteome</keyword>
<dbReference type="Gene3D" id="3.40.630.40">
    <property type="entry name" value="Zn-dependent exopeptidases"/>
    <property type="match status" value="1"/>
</dbReference>
<keyword evidence="8" id="KW-0961">Cell wall biogenesis/degradation</keyword>
<evidence type="ECO:0000259" key="11">
    <source>
        <dbReference type="PROSITE" id="PS51782"/>
    </source>
</evidence>
<dbReference type="GO" id="GO:0071555">
    <property type="term" value="P:cell wall organization"/>
    <property type="evidence" value="ECO:0007669"/>
    <property type="project" value="UniProtKB-KW"/>
</dbReference>
<evidence type="ECO:0000256" key="5">
    <source>
        <dbReference type="ARBA" id="ARBA00022729"/>
    </source>
</evidence>
<evidence type="ECO:0000256" key="1">
    <source>
        <dbReference type="ARBA" id="ARBA00001561"/>
    </source>
</evidence>
<evidence type="ECO:0000256" key="7">
    <source>
        <dbReference type="ARBA" id="ARBA00022801"/>
    </source>
</evidence>
<sequence>MGVRGVTGSINQARRRRFLQCLLYASGMTVAGGWWPSAALAGSQARVQSLRTSVDGEVTRLVFDLSGPVDHALFTLSDPDRVVIDMRKARLTGELRLRAESVGPLEGVRHAPRNEEDLRVVLDLSRPANPRSFLLRPTDDSGHRLVIDLQQEGKGAAGSPAVGEERPRSRDVIVAIDAGHGGKDPGAIGPSGTYEKDVVLAIAKRLEALVKREPGMKPVMIRTGDYFLPLRERIHRARQNHADVFISIHADAAPDARAQGSSVYMLSERGATSEAARWLAQRENEADSRLGAVPISDKDDVLASVLLDLSQTATLEASNTLADSLIGELHRVGKVRRARVERAGFAVLRSPDVPSVLVESAFLSNPHEERKLKTAAFQQSTAEALLGGLQDYFSRHAPPGTILAESRRGRHVIQSGETLSTIASRYQVSLGQLRRHNNLNGDMIRVGQILEIPQGG</sequence>
<keyword evidence="6" id="KW-0574">Periplasm</keyword>
<evidence type="ECO:0000256" key="2">
    <source>
        <dbReference type="ARBA" id="ARBA00004418"/>
    </source>
</evidence>
<evidence type="ECO:0000256" key="6">
    <source>
        <dbReference type="ARBA" id="ARBA00022764"/>
    </source>
</evidence>
<dbReference type="SMART" id="SM00646">
    <property type="entry name" value="Ami_3"/>
    <property type="match status" value="1"/>
</dbReference>
<dbReference type="STRING" id="1396821.SAMN05444515_11516"/>
<protein>
    <recommendedName>
        <fullName evidence="9">N-acetylmuramoyl-L-alanine amidase AmiC</fullName>
        <ecNumber evidence="4">3.5.1.28</ecNumber>
    </recommendedName>
</protein>
<keyword evidence="7" id="KW-0378">Hydrolase</keyword>
<dbReference type="PANTHER" id="PTHR30404">
    <property type="entry name" value="N-ACETYLMURAMOYL-L-ALANINE AMIDASE"/>
    <property type="match status" value="1"/>
</dbReference>
<dbReference type="Pfam" id="PF01476">
    <property type="entry name" value="LysM"/>
    <property type="match status" value="1"/>
</dbReference>
<dbReference type="GO" id="GO:0008745">
    <property type="term" value="F:N-acetylmuramoyl-L-alanine amidase activity"/>
    <property type="evidence" value="ECO:0007669"/>
    <property type="project" value="UniProtKB-EC"/>
</dbReference>
<dbReference type="RefSeq" id="WP_425429238.1">
    <property type="nucleotide sequence ID" value="NZ_FOAA01000015.1"/>
</dbReference>
<dbReference type="Pfam" id="PF01520">
    <property type="entry name" value="Amidase_3"/>
    <property type="match status" value="1"/>
</dbReference>
<dbReference type="SMART" id="SM00257">
    <property type="entry name" value="LysM"/>
    <property type="match status" value="1"/>
</dbReference>
<evidence type="ECO:0000256" key="4">
    <source>
        <dbReference type="ARBA" id="ARBA00011901"/>
    </source>
</evidence>
<organism evidence="12 13">
    <name type="scientific">Ectothiorhodospira marina</name>
    <dbReference type="NCBI Taxonomy" id="1396821"/>
    <lineage>
        <taxon>Bacteria</taxon>
        <taxon>Pseudomonadati</taxon>
        <taxon>Pseudomonadota</taxon>
        <taxon>Gammaproteobacteria</taxon>
        <taxon>Chromatiales</taxon>
        <taxon>Ectothiorhodospiraceae</taxon>
        <taxon>Ectothiorhodospira</taxon>
    </lineage>
</organism>
<dbReference type="PANTHER" id="PTHR30404:SF0">
    <property type="entry name" value="N-ACETYLMURAMOYL-L-ALANINE AMIDASE AMIC"/>
    <property type="match status" value="1"/>
</dbReference>
<comment type="similarity">
    <text evidence="3">Belongs to the N-acetylmuramoyl-L-alanine amidase 3 family.</text>
</comment>
<feature type="transmembrane region" description="Helical" evidence="10">
    <location>
        <begin position="21"/>
        <end position="41"/>
    </location>
</feature>
<reference evidence="13" key="1">
    <citation type="submission" date="2016-10" db="EMBL/GenBank/DDBJ databases">
        <authorList>
            <person name="Varghese N."/>
            <person name="Submissions S."/>
        </authorList>
    </citation>
    <scope>NUCLEOTIDE SEQUENCE [LARGE SCALE GENOMIC DNA]</scope>
    <source>
        <strain evidence="13">DSM 241</strain>
    </source>
</reference>
<dbReference type="CDD" id="cd02696">
    <property type="entry name" value="MurNAc-LAA"/>
    <property type="match status" value="1"/>
</dbReference>
<evidence type="ECO:0000256" key="10">
    <source>
        <dbReference type="SAM" id="Phobius"/>
    </source>
</evidence>
<dbReference type="InterPro" id="IPR021731">
    <property type="entry name" value="AMIN_dom"/>
</dbReference>
<evidence type="ECO:0000313" key="13">
    <source>
        <dbReference type="Proteomes" id="UP000199256"/>
    </source>
</evidence>
<comment type="subcellular location">
    <subcellularLocation>
        <location evidence="2">Periplasm</location>
    </subcellularLocation>
</comment>
<dbReference type="Gene3D" id="2.60.40.3500">
    <property type="match status" value="1"/>
</dbReference>
<keyword evidence="10" id="KW-0472">Membrane</keyword>
<dbReference type="SUPFAM" id="SSF54106">
    <property type="entry name" value="LysM domain"/>
    <property type="match status" value="1"/>
</dbReference>
<dbReference type="Pfam" id="PF11741">
    <property type="entry name" value="AMIN"/>
    <property type="match status" value="1"/>
</dbReference>
<evidence type="ECO:0000256" key="9">
    <source>
        <dbReference type="ARBA" id="ARBA00074581"/>
    </source>
</evidence>
<dbReference type="FunFam" id="3.40.630.40:FF:000001">
    <property type="entry name" value="N-acetylmuramoyl-L-alanine amidase"/>
    <property type="match status" value="1"/>
</dbReference>
<dbReference type="InterPro" id="IPR018392">
    <property type="entry name" value="LysM"/>
</dbReference>
<evidence type="ECO:0000313" key="12">
    <source>
        <dbReference type="EMBL" id="SEL38965.1"/>
    </source>
</evidence>
<evidence type="ECO:0000256" key="8">
    <source>
        <dbReference type="ARBA" id="ARBA00023316"/>
    </source>
</evidence>
<dbReference type="CDD" id="cd00118">
    <property type="entry name" value="LysM"/>
    <property type="match status" value="1"/>
</dbReference>
<dbReference type="Proteomes" id="UP000199256">
    <property type="component" value="Unassembled WGS sequence"/>
</dbReference>
<keyword evidence="10" id="KW-0812">Transmembrane</keyword>
<proteinExistence type="inferred from homology"/>
<dbReference type="SUPFAM" id="SSF53187">
    <property type="entry name" value="Zn-dependent exopeptidases"/>
    <property type="match status" value="1"/>
</dbReference>
<accession>A0A1H7PUP8</accession>
<dbReference type="Gene3D" id="3.10.350.10">
    <property type="entry name" value="LysM domain"/>
    <property type="match status" value="1"/>
</dbReference>
<dbReference type="EC" id="3.5.1.28" evidence="4"/>
<name>A0A1H7PUP8_9GAMM</name>
<keyword evidence="5" id="KW-0732">Signal</keyword>